<dbReference type="NCBIfam" id="TIGR02516">
    <property type="entry name" value="type_III_yscC"/>
    <property type="match status" value="1"/>
</dbReference>
<dbReference type="GO" id="GO:0015627">
    <property type="term" value="C:type II protein secretion system complex"/>
    <property type="evidence" value="ECO:0007669"/>
    <property type="project" value="TreeGrafter"/>
</dbReference>
<proteinExistence type="inferred from homology"/>
<evidence type="ECO:0000259" key="7">
    <source>
        <dbReference type="Pfam" id="PF03958"/>
    </source>
</evidence>
<dbReference type="AlphaFoldDB" id="A0A8A4TPK3"/>
<evidence type="ECO:0000256" key="1">
    <source>
        <dbReference type="ARBA" id="ARBA00004442"/>
    </source>
</evidence>
<feature type="domain" description="Type II/III secretion system secretin-like" evidence="6">
    <location>
        <begin position="397"/>
        <end position="554"/>
    </location>
</feature>
<reference evidence="9" key="1">
    <citation type="submission" date="2021-03" db="EMBL/GenBank/DDBJ databases">
        <title>Acanthopleuribacteraceae sp. M133.</title>
        <authorList>
            <person name="Wang G."/>
        </authorList>
    </citation>
    <scope>NUCLEOTIDE SEQUENCE</scope>
    <source>
        <strain evidence="9">M133</strain>
    </source>
</reference>
<evidence type="ECO:0000313" key="9">
    <source>
        <dbReference type="EMBL" id="QTD51134.1"/>
    </source>
</evidence>
<comment type="similarity">
    <text evidence="3">Belongs to the bacterial secretin family. T3SS SctC subfamily.</text>
</comment>
<evidence type="ECO:0000256" key="5">
    <source>
        <dbReference type="SAM" id="MobiDB-lite"/>
    </source>
</evidence>
<evidence type="ECO:0000256" key="3">
    <source>
        <dbReference type="HAMAP-Rule" id="MF_02219"/>
    </source>
</evidence>
<evidence type="ECO:0000256" key="4">
    <source>
        <dbReference type="RuleBase" id="RU004004"/>
    </source>
</evidence>
<comment type="function">
    <text evidence="3">Component of the type III secretion system (T3SS), also called injectisome, which is used to inject bacterial effector proteins into eukaryotic host cells. Forms a ring-shaped multimeric structure with an apparent central pore in the outer membrane.</text>
</comment>
<protein>
    <recommendedName>
        <fullName evidence="3">Type 3 secretion system secretin</fullName>
        <shortName evidence="3">T3SS secretin</shortName>
    </recommendedName>
</protein>
<accession>A0A8A4TPK3</accession>
<dbReference type="PRINTS" id="PR01337">
    <property type="entry name" value="TYPE3OMGPROT"/>
</dbReference>
<dbReference type="Proteomes" id="UP000663929">
    <property type="component" value="Chromosome"/>
</dbReference>
<comment type="subcellular location">
    <subcellularLocation>
        <location evidence="1 3 4">Cell outer membrane</location>
    </subcellularLocation>
</comment>
<feature type="region of interest" description="Disordered" evidence="5">
    <location>
        <begin position="234"/>
        <end position="283"/>
    </location>
</feature>
<dbReference type="KEGG" id="scor:J3U87_01585"/>
<feature type="region of interest" description="Disordered" evidence="5">
    <location>
        <begin position="570"/>
        <end position="595"/>
    </location>
</feature>
<dbReference type="PANTHER" id="PTHR30332:SF5">
    <property type="entry name" value="SPI-1 TYPE 3 SECRETION SYSTEM SECRETIN"/>
    <property type="match status" value="1"/>
</dbReference>
<sequence length="595" mass="66181">MKAANLHSQAFRFTLFGILFAAIATSGFAAEIPWKSTSYTVQVREESLTMVMQNFCADQGIVAVISENVVGKVSGKFTKLAPSDFLDQMTSAYGLIWYFDGAVLYLHPASEIQTTLITMSFAKVGRLVTALKLVELYDERFPLKTLEEEGMVYVSGPPRYVELVTQTAGGLEANAQRYAAMQSSRDVVEVIPLQYAWADDLTLTFNDRDIVVPGVVTVLRSILTGNTGLESIENRDRRRSASVGKLKGTGMRSLGAAEDDEIDPQPAPAEQQGDEPGPPQPFPMVMADVRNNAVVIRDKQENIHFYREIIETLDVPAGLIEIHASIIEVNTDFSHELGVDWRYEDEGQASGGFFATTEREEDDTFAFGNSGLTLGEGLSFTTILGDAGKNFLARIRALEADGKADIISRPSVLTLDNVEAQLETNQTFYVRLEGDREVDLFNVSAGVTLRVMPHIINDEQGAKIRMSVSLEDGNVTDGRVDNIPVVQKTTINTQAMIRDNQSLLVGGYVMEKRTNTLKKVPLLGNIPLFRHLFRHKERRNETVERLILITPRIVNLDRISLHNQITPRRSNFYDTQPLPLDPNRFELETEDTGSR</sequence>
<feature type="compositionally biased region" description="Basic and acidic residues" evidence="5">
    <location>
        <begin position="583"/>
        <end position="595"/>
    </location>
</feature>
<keyword evidence="10" id="KW-1185">Reference proteome</keyword>
<evidence type="ECO:0000313" key="10">
    <source>
        <dbReference type="Proteomes" id="UP000663929"/>
    </source>
</evidence>
<feature type="domain" description="NolW-like" evidence="7">
    <location>
        <begin position="188"/>
        <end position="317"/>
    </location>
</feature>
<keyword evidence="2 3" id="KW-0732">Signal</keyword>
<dbReference type="InterPro" id="IPR005644">
    <property type="entry name" value="NolW-like"/>
</dbReference>
<dbReference type="GO" id="GO:0030254">
    <property type="term" value="P:protein secretion by the type III secretion system"/>
    <property type="evidence" value="ECO:0007669"/>
    <property type="project" value="UniProtKB-UniRule"/>
</dbReference>
<keyword evidence="3 4" id="KW-0813">Transport</keyword>
<dbReference type="InterPro" id="IPR003522">
    <property type="entry name" value="T3SS_OM_pore_YscC"/>
</dbReference>
<name>A0A8A4TPK3_SULCO</name>
<evidence type="ECO:0000256" key="2">
    <source>
        <dbReference type="ARBA" id="ARBA00022729"/>
    </source>
</evidence>
<keyword evidence="3" id="KW-0472">Membrane</keyword>
<dbReference type="InterPro" id="IPR049034">
    <property type="entry name" value="T3S_SPI-1_N0"/>
</dbReference>
<gene>
    <name evidence="3 9" type="primary">sctC</name>
    <name evidence="9" type="ORF">J3U87_01585</name>
</gene>
<dbReference type="RefSeq" id="WP_237381267.1">
    <property type="nucleotide sequence ID" value="NZ_CP071793.1"/>
</dbReference>
<keyword evidence="3" id="KW-0998">Cell outer membrane</keyword>
<dbReference type="InterPro" id="IPR050810">
    <property type="entry name" value="Bact_Secretion_Sys_Channel"/>
</dbReference>
<evidence type="ECO:0000259" key="6">
    <source>
        <dbReference type="Pfam" id="PF00263"/>
    </source>
</evidence>
<dbReference type="Pfam" id="PF00263">
    <property type="entry name" value="Secretin"/>
    <property type="match status" value="1"/>
</dbReference>
<dbReference type="Gene3D" id="3.30.1370.120">
    <property type="match status" value="2"/>
</dbReference>
<dbReference type="InterPro" id="IPR004846">
    <property type="entry name" value="T2SS/T3SS_dom"/>
</dbReference>
<dbReference type="InterPro" id="IPR038591">
    <property type="entry name" value="NolW-like_sf"/>
</dbReference>
<dbReference type="PANTHER" id="PTHR30332">
    <property type="entry name" value="PROBABLE GENERAL SECRETION PATHWAY PROTEIN D"/>
    <property type="match status" value="1"/>
</dbReference>
<dbReference type="HAMAP" id="MF_02219">
    <property type="entry name" value="Type_III_secretin"/>
    <property type="match status" value="1"/>
</dbReference>
<dbReference type="EMBL" id="CP071793">
    <property type="protein sequence ID" value="QTD51134.1"/>
    <property type="molecule type" value="Genomic_DNA"/>
</dbReference>
<keyword evidence="3" id="KW-0811">Translocation</keyword>
<dbReference type="GO" id="GO:0009279">
    <property type="term" value="C:cell outer membrane"/>
    <property type="evidence" value="ECO:0007669"/>
    <property type="project" value="UniProtKB-SubCell"/>
</dbReference>
<keyword evidence="3" id="KW-0653">Protein transport</keyword>
<dbReference type="GO" id="GO:0030257">
    <property type="term" value="C:type III protein secretion system complex"/>
    <property type="evidence" value="ECO:0007669"/>
    <property type="project" value="UniProtKB-UniRule"/>
</dbReference>
<dbReference type="Pfam" id="PF21304">
    <property type="entry name" value="T3S_SPI-1_N0"/>
    <property type="match status" value="1"/>
</dbReference>
<comment type="subunit">
    <text evidence="3">The core secretion machinery of the T3SS is composed of approximately 20 different proteins, including cytoplasmic components, a base, an export apparatus and a needle. This subunit is part of the base, which anchors the injectisome in the bacterial cell envelope. Forms a stable homooligomeric complex.</text>
</comment>
<dbReference type="Gene3D" id="3.55.50.30">
    <property type="match status" value="1"/>
</dbReference>
<organism evidence="9 10">
    <name type="scientific">Sulfidibacter corallicola</name>
    <dbReference type="NCBI Taxonomy" id="2818388"/>
    <lineage>
        <taxon>Bacteria</taxon>
        <taxon>Pseudomonadati</taxon>
        <taxon>Acidobacteriota</taxon>
        <taxon>Holophagae</taxon>
        <taxon>Acanthopleuribacterales</taxon>
        <taxon>Acanthopleuribacteraceae</taxon>
        <taxon>Sulfidibacter</taxon>
    </lineage>
</organism>
<dbReference type="Pfam" id="PF03958">
    <property type="entry name" value="Secretin_N"/>
    <property type="match status" value="1"/>
</dbReference>
<feature type="domain" description="SPI-1 type 3 secretion system secretin N0" evidence="8">
    <location>
        <begin position="47"/>
        <end position="106"/>
    </location>
</feature>
<evidence type="ECO:0000259" key="8">
    <source>
        <dbReference type="Pfam" id="PF21304"/>
    </source>
</evidence>